<evidence type="ECO:0000313" key="3">
    <source>
        <dbReference type="Proteomes" id="UP000297736"/>
    </source>
</evidence>
<dbReference type="AlphaFoldDB" id="A0A4Z0KG51"/>
<dbReference type="Pfam" id="PF00106">
    <property type="entry name" value="adh_short"/>
    <property type="match status" value="1"/>
</dbReference>
<evidence type="ECO:0000256" key="1">
    <source>
        <dbReference type="ARBA" id="ARBA00023002"/>
    </source>
</evidence>
<accession>A0A4Z0KG51</accession>
<dbReference type="PANTHER" id="PTHR43157:SF31">
    <property type="entry name" value="PHOSPHATIDYLINOSITOL-GLYCAN BIOSYNTHESIS CLASS F PROTEIN"/>
    <property type="match status" value="1"/>
</dbReference>
<dbReference type="PANTHER" id="PTHR43157">
    <property type="entry name" value="PHOSPHATIDYLINOSITOL-GLYCAN BIOSYNTHESIS CLASS F PROTEIN-RELATED"/>
    <property type="match status" value="1"/>
</dbReference>
<sequence length="274" mass="30145">MRTIVITGASDGIGAAAARQLADTGARLILVGRSPEKTRAVAEATGAEYHLADFTRLDEVRRLADLLGQSCERIDVLANNAGGMFSGPTATPDGFEKTFQVNHLAPYLLTHLLIDPLIESRAAVVNTSSIGARLFGKIDLDDLNNWRSFTPNKAYGDAKLANILFTKGLHERFHKRGLSSVAFHPGNVATNFASDTDSYFRRVYHGVLKRFLISPEQGGARLQYFIDGTPGEVWKSGEYYGSPGRVGRTNRQAYDPTTVHEHWQRSADMLGIHW</sequence>
<dbReference type="GO" id="GO:0016491">
    <property type="term" value="F:oxidoreductase activity"/>
    <property type="evidence" value="ECO:0007669"/>
    <property type="project" value="UniProtKB-KW"/>
</dbReference>
<dbReference type="InterPro" id="IPR036291">
    <property type="entry name" value="NAD(P)-bd_dom_sf"/>
</dbReference>
<organism evidence="2 3">
    <name type="scientific">Brevibacterium aurantiacum</name>
    <dbReference type="NCBI Taxonomy" id="273384"/>
    <lineage>
        <taxon>Bacteria</taxon>
        <taxon>Bacillati</taxon>
        <taxon>Actinomycetota</taxon>
        <taxon>Actinomycetes</taxon>
        <taxon>Micrococcales</taxon>
        <taxon>Brevibacteriaceae</taxon>
        <taxon>Brevibacterium</taxon>
    </lineage>
</organism>
<comment type="caution">
    <text evidence="2">The sequence shown here is derived from an EMBL/GenBank/DDBJ whole genome shotgun (WGS) entry which is preliminary data.</text>
</comment>
<dbReference type="Gene3D" id="3.40.50.720">
    <property type="entry name" value="NAD(P)-binding Rossmann-like Domain"/>
    <property type="match status" value="1"/>
</dbReference>
<name>A0A4Z0KG51_BREAU</name>
<dbReference type="InterPro" id="IPR002347">
    <property type="entry name" value="SDR_fam"/>
</dbReference>
<proteinExistence type="predicted"/>
<gene>
    <name evidence="2" type="ORF">EB834_18520</name>
</gene>
<protein>
    <submittedName>
        <fullName evidence="2">SDR family NAD(P)-dependent oxidoreductase</fullName>
    </submittedName>
</protein>
<dbReference type="PRINTS" id="PR00081">
    <property type="entry name" value="GDHRDH"/>
</dbReference>
<reference evidence="2 3" key="1">
    <citation type="submission" date="2018-10" db="EMBL/GenBank/DDBJ databases">
        <title>Brevibacterium genomes from Austrain hard cheese rinds.</title>
        <authorList>
            <person name="Anast J.M."/>
            <person name="Dzieciol M."/>
            <person name="Schultz D.L."/>
            <person name="Mann E."/>
            <person name="Wagner M."/>
            <person name="Schmitz-Esser S."/>
        </authorList>
    </citation>
    <scope>NUCLEOTIDE SEQUENCE [LARGE SCALE GENOMIC DNA]</scope>
    <source>
        <strain evidence="2 3">L261</strain>
    </source>
</reference>
<dbReference type="RefSeq" id="WP_135448372.1">
    <property type="nucleotide sequence ID" value="NZ_RHFF01000024.1"/>
</dbReference>
<dbReference type="SUPFAM" id="SSF51735">
    <property type="entry name" value="NAD(P)-binding Rossmann-fold domains"/>
    <property type="match status" value="1"/>
</dbReference>
<evidence type="ECO:0000313" key="2">
    <source>
        <dbReference type="EMBL" id="TGD36784.1"/>
    </source>
</evidence>
<dbReference type="Proteomes" id="UP000297736">
    <property type="component" value="Unassembled WGS sequence"/>
</dbReference>
<dbReference type="EMBL" id="RHFF01000024">
    <property type="protein sequence ID" value="TGD36784.1"/>
    <property type="molecule type" value="Genomic_DNA"/>
</dbReference>
<keyword evidence="1" id="KW-0560">Oxidoreductase</keyword>